<protein>
    <submittedName>
        <fullName evidence="4">WSCD family member AGAP003962-like</fullName>
    </submittedName>
</protein>
<dbReference type="AlphaFoldDB" id="A0AAJ6Z9Q3"/>
<comment type="similarity">
    <text evidence="1">Belongs to the WSCD family.</text>
</comment>
<feature type="transmembrane region" description="Helical" evidence="2">
    <location>
        <begin position="12"/>
        <end position="31"/>
    </location>
</feature>
<dbReference type="GeneID" id="106117978"/>
<dbReference type="KEGG" id="pxu:106117978"/>
<dbReference type="InterPro" id="IPR027417">
    <property type="entry name" value="P-loop_NTPase"/>
</dbReference>
<dbReference type="PANTHER" id="PTHR45964">
    <property type="entry name" value="WSCD FAMILY MEMBER CG9164"/>
    <property type="match status" value="1"/>
</dbReference>
<evidence type="ECO:0000259" key="3">
    <source>
        <dbReference type="Pfam" id="PF00685"/>
    </source>
</evidence>
<organism evidence="4">
    <name type="scientific">Papilio xuthus</name>
    <name type="common">Asian swallowtail butterfly</name>
    <dbReference type="NCBI Taxonomy" id="66420"/>
    <lineage>
        <taxon>Eukaryota</taxon>
        <taxon>Metazoa</taxon>
        <taxon>Ecdysozoa</taxon>
        <taxon>Arthropoda</taxon>
        <taxon>Hexapoda</taxon>
        <taxon>Insecta</taxon>
        <taxon>Pterygota</taxon>
        <taxon>Neoptera</taxon>
        <taxon>Endopterygota</taxon>
        <taxon>Lepidoptera</taxon>
        <taxon>Glossata</taxon>
        <taxon>Ditrysia</taxon>
        <taxon>Papilionoidea</taxon>
        <taxon>Papilionidae</taxon>
        <taxon>Papilioninae</taxon>
        <taxon>Papilio</taxon>
    </lineage>
</organism>
<dbReference type="InterPro" id="IPR051589">
    <property type="entry name" value="Sialate-O-sulfotransferase"/>
</dbReference>
<dbReference type="InterPro" id="IPR000863">
    <property type="entry name" value="Sulfotransferase_dom"/>
</dbReference>
<dbReference type="GO" id="GO:0008146">
    <property type="term" value="F:sulfotransferase activity"/>
    <property type="evidence" value="ECO:0007669"/>
    <property type="project" value="InterPro"/>
</dbReference>
<keyword evidence="2" id="KW-0812">Transmembrane</keyword>
<dbReference type="Gene3D" id="3.40.50.300">
    <property type="entry name" value="P-loop containing nucleotide triphosphate hydrolases"/>
    <property type="match status" value="1"/>
</dbReference>
<keyword evidence="2" id="KW-0472">Membrane</keyword>
<accession>A0AAJ6Z9Q3</accession>
<dbReference type="PANTHER" id="PTHR45964:SF5">
    <property type="entry name" value="WSCD FAMILY MEMBER CG9164"/>
    <property type="match status" value="1"/>
</dbReference>
<evidence type="ECO:0000256" key="2">
    <source>
        <dbReference type="SAM" id="Phobius"/>
    </source>
</evidence>
<dbReference type="Proteomes" id="UP000694872">
    <property type="component" value="Unplaced"/>
</dbReference>
<sequence length="283" mass="32465">MFKTKIKTLRKLVLFLAAIVALYFFITLIILSNNSKQVSNHKNSTGHTSVNWCKELHWRTPPLPFAIALASYPGSGNTWLRYLLQQVTGIVTGSVSLDYSLRKQGFPAENISDGSVLVVKTHKYPPKNVNKFESAILLIRNPRDAILAEFNRINSGHTGIAPKSAFDMKVRAPRRKVWVPFVSLQLRKWEIFHNLWLTKFPGPVYIVFYEALLSDTRNTLQGILIFLNITVTEDDMNCALSNKDGLYKRNKKYKDFDPFTGDMYRQINMVKTRVYTKIIDSTK</sequence>
<gene>
    <name evidence="4" type="primary">LOC106117978</name>
</gene>
<dbReference type="Pfam" id="PF00685">
    <property type="entry name" value="Sulfotransfer_1"/>
    <property type="match status" value="1"/>
</dbReference>
<dbReference type="SUPFAM" id="SSF52540">
    <property type="entry name" value="P-loop containing nucleoside triphosphate hydrolases"/>
    <property type="match status" value="1"/>
</dbReference>
<proteinExistence type="inferred from homology"/>
<dbReference type="RefSeq" id="XP_013167977.1">
    <property type="nucleotide sequence ID" value="XM_013312523.1"/>
</dbReference>
<name>A0AAJ6Z9Q3_PAPXU</name>
<reference evidence="4" key="1">
    <citation type="submission" date="2025-08" db="UniProtKB">
        <authorList>
            <consortium name="RefSeq"/>
        </authorList>
    </citation>
    <scope>IDENTIFICATION</scope>
</reference>
<keyword evidence="2" id="KW-1133">Transmembrane helix</keyword>
<evidence type="ECO:0000256" key="1">
    <source>
        <dbReference type="ARBA" id="ARBA00010236"/>
    </source>
</evidence>
<feature type="domain" description="Sulfotransferase" evidence="3">
    <location>
        <begin position="69"/>
        <end position="237"/>
    </location>
</feature>
<evidence type="ECO:0000313" key="4">
    <source>
        <dbReference type="RefSeq" id="XP_013167977.1"/>
    </source>
</evidence>